<dbReference type="InterPro" id="IPR011989">
    <property type="entry name" value="ARM-like"/>
</dbReference>
<accession>A0A177WHK7</accession>
<sequence length="423" mass="46700">MLHKLYGLRIPIVFSTAMLALISIALLFTLPPTLGTLAPALVDSDNTVCRVLSDGSSECYPMIFQATHEFQPIRPEQQLPKGLHIRINVATGLKEAKLVSSTETEGEPESMAVALSGSDQVVASNQDKTIQLQSKPDEFTIDHGRNDAPIAAESVQKEAVKKTGVTGDINKPVLIHRPDGETHASTHGVGLGTHQLSAFDLTLKELQSHPNHTTLMRILDHLDNVVSQIDYGIDFAKSEYGIPALLDLMRGDDLEVREHAVLIISSAMSNNPQAQEAASRFGLIYELWKLFELQTDLVHQKRFFSAFGVTIRSNVKAILSFSDDNGFKGLSKMVAYFKRNRLPELIKIRILSLFGDMIDPDMFTTHDSKSDAPVSSIHTASADTIKEWCKICSVNWSGTYTTPYKEARDRGMQLLQKQGLCPS</sequence>
<gene>
    <name evidence="1" type="ORF">BDEG_23079</name>
</gene>
<evidence type="ECO:0000313" key="1">
    <source>
        <dbReference type="EMBL" id="OAJ39215.1"/>
    </source>
</evidence>
<name>A0A177WHK7_BATDL</name>
<dbReference type="GO" id="GO:0005783">
    <property type="term" value="C:endoplasmic reticulum"/>
    <property type="evidence" value="ECO:0007669"/>
    <property type="project" value="TreeGrafter"/>
</dbReference>
<dbReference type="OrthoDB" id="448649at2759"/>
<dbReference type="PANTHER" id="PTHR19316:SF18">
    <property type="entry name" value="HSP70-BINDING PROTEIN 1"/>
    <property type="match status" value="1"/>
</dbReference>
<dbReference type="Gene3D" id="1.25.10.10">
    <property type="entry name" value="Leucine-rich Repeat Variant"/>
    <property type="match status" value="1"/>
</dbReference>
<dbReference type="FunFam" id="1.25.10.10:FF:001363">
    <property type="entry name" value="Uncharacterized protein"/>
    <property type="match status" value="1"/>
</dbReference>
<evidence type="ECO:0008006" key="3">
    <source>
        <dbReference type="Google" id="ProtNLM"/>
    </source>
</evidence>
<dbReference type="InterPro" id="IPR016024">
    <property type="entry name" value="ARM-type_fold"/>
</dbReference>
<dbReference type="VEuPathDB" id="FungiDB:BDEG_23079"/>
<reference evidence="1 2" key="1">
    <citation type="submission" date="2006-10" db="EMBL/GenBank/DDBJ databases">
        <title>The Genome Sequence of Batrachochytrium dendrobatidis JEL423.</title>
        <authorList>
            <consortium name="The Broad Institute Genome Sequencing Platform"/>
            <person name="Birren B."/>
            <person name="Lander E."/>
            <person name="Galagan J."/>
            <person name="Cuomo C."/>
            <person name="Devon K."/>
            <person name="Jaffe D."/>
            <person name="Butler J."/>
            <person name="Alvarez P."/>
            <person name="Gnerre S."/>
            <person name="Grabherr M."/>
            <person name="Kleber M."/>
            <person name="Mauceli E."/>
            <person name="Brockman W."/>
            <person name="Young S."/>
            <person name="LaButti K."/>
            <person name="Sykes S."/>
            <person name="DeCaprio D."/>
            <person name="Crawford M."/>
            <person name="Koehrsen M."/>
            <person name="Engels R."/>
            <person name="Montgomery P."/>
            <person name="Pearson M."/>
            <person name="Howarth C."/>
            <person name="Larson L."/>
            <person name="White J."/>
            <person name="O'Leary S."/>
            <person name="Kodira C."/>
            <person name="Zeng Q."/>
            <person name="Yandava C."/>
            <person name="Alvarado L."/>
            <person name="Longcore J."/>
            <person name="James T."/>
        </authorList>
    </citation>
    <scope>NUCLEOTIDE SEQUENCE [LARGE SCALE GENOMIC DNA]</scope>
    <source>
        <strain evidence="1 2">JEL423</strain>
    </source>
</reference>
<dbReference type="eggNOG" id="KOG2160">
    <property type="taxonomic scope" value="Eukaryota"/>
</dbReference>
<dbReference type="GO" id="GO:0000774">
    <property type="term" value="F:adenyl-nucleotide exchange factor activity"/>
    <property type="evidence" value="ECO:0007669"/>
    <property type="project" value="TreeGrafter"/>
</dbReference>
<dbReference type="SUPFAM" id="SSF48371">
    <property type="entry name" value="ARM repeat"/>
    <property type="match status" value="1"/>
</dbReference>
<organism evidence="1 2">
    <name type="scientific">Batrachochytrium dendrobatidis (strain JEL423)</name>
    <dbReference type="NCBI Taxonomy" id="403673"/>
    <lineage>
        <taxon>Eukaryota</taxon>
        <taxon>Fungi</taxon>
        <taxon>Fungi incertae sedis</taxon>
        <taxon>Chytridiomycota</taxon>
        <taxon>Chytridiomycota incertae sedis</taxon>
        <taxon>Chytridiomycetes</taxon>
        <taxon>Rhizophydiales</taxon>
        <taxon>Rhizophydiales incertae sedis</taxon>
        <taxon>Batrachochytrium</taxon>
    </lineage>
</organism>
<protein>
    <recommendedName>
        <fullName evidence="3">Nucleotide exchange factor SIL1</fullName>
    </recommendedName>
</protein>
<reference evidence="1 2" key="2">
    <citation type="submission" date="2016-05" db="EMBL/GenBank/DDBJ databases">
        <title>Lineage-specific infection strategies underlie the spectrum of fungal disease in amphibians.</title>
        <authorList>
            <person name="Cuomo C.A."/>
            <person name="Farrer R.A."/>
            <person name="James T."/>
            <person name="Longcore J."/>
            <person name="Birren B."/>
        </authorList>
    </citation>
    <scope>NUCLEOTIDE SEQUENCE [LARGE SCALE GENOMIC DNA]</scope>
    <source>
        <strain evidence="1 2">JEL423</strain>
    </source>
</reference>
<dbReference type="PANTHER" id="PTHR19316">
    <property type="entry name" value="PROTEIN FOLDING REGULATOR"/>
    <property type="match status" value="1"/>
</dbReference>
<evidence type="ECO:0000313" key="2">
    <source>
        <dbReference type="Proteomes" id="UP000077115"/>
    </source>
</evidence>
<dbReference type="AlphaFoldDB" id="A0A177WHK7"/>
<proteinExistence type="predicted"/>
<dbReference type="EMBL" id="DS022302">
    <property type="protein sequence ID" value="OAJ39215.1"/>
    <property type="molecule type" value="Genomic_DNA"/>
</dbReference>
<dbReference type="STRING" id="403673.A0A177WHK7"/>
<dbReference type="Proteomes" id="UP000077115">
    <property type="component" value="Unassembled WGS sequence"/>
</dbReference>
<dbReference type="InterPro" id="IPR050693">
    <property type="entry name" value="Hsp70_NEF-Inhibitors"/>
</dbReference>